<feature type="compositionally biased region" description="Gly residues" evidence="1">
    <location>
        <begin position="1"/>
        <end position="13"/>
    </location>
</feature>
<dbReference type="Proteomes" id="UP000664940">
    <property type="component" value="Unassembled WGS sequence"/>
</dbReference>
<dbReference type="EMBL" id="JABVXQ010000003">
    <property type="protein sequence ID" value="KAF6120065.1"/>
    <property type="molecule type" value="Genomic_DNA"/>
</dbReference>
<comment type="caution">
    <text evidence="2">The sequence shown here is derived from an EMBL/GenBank/DDBJ whole genome shotgun (WGS) entry which is preliminary data.</text>
</comment>
<name>A0A834B2Q5_9CHIR</name>
<dbReference type="AlphaFoldDB" id="A0A834B2Q5"/>
<protein>
    <submittedName>
        <fullName evidence="2">Uncharacterized protein</fullName>
    </submittedName>
</protein>
<proteinExistence type="predicted"/>
<evidence type="ECO:0000256" key="1">
    <source>
        <dbReference type="SAM" id="MobiDB-lite"/>
    </source>
</evidence>
<feature type="region of interest" description="Disordered" evidence="1">
    <location>
        <begin position="155"/>
        <end position="209"/>
    </location>
</feature>
<organism evidence="2 3">
    <name type="scientific">Phyllostomus discolor</name>
    <name type="common">pale spear-nosed bat</name>
    <dbReference type="NCBI Taxonomy" id="89673"/>
    <lineage>
        <taxon>Eukaryota</taxon>
        <taxon>Metazoa</taxon>
        <taxon>Chordata</taxon>
        <taxon>Craniata</taxon>
        <taxon>Vertebrata</taxon>
        <taxon>Euteleostomi</taxon>
        <taxon>Mammalia</taxon>
        <taxon>Eutheria</taxon>
        <taxon>Laurasiatheria</taxon>
        <taxon>Chiroptera</taxon>
        <taxon>Yangochiroptera</taxon>
        <taxon>Phyllostomidae</taxon>
        <taxon>Phyllostominae</taxon>
        <taxon>Phyllostomus</taxon>
    </lineage>
</organism>
<gene>
    <name evidence="2" type="ORF">HJG60_010391</name>
</gene>
<feature type="region of interest" description="Disordered" evidence="1">
    <location>
        <begin position="1"/>
        <end position="38"/>
    </location>
</feature>
<reference evidence="2 3" key="1">
    <citation type="journal article" date="2020" name="Nature">
        <title>Six reference-quality genomes reveal evolution of bat adaptations.</title>
        <authorList>
            <person name="Jebb D."/>
            <person name="Huang Z."/>
            <person name="Pippel M."/>
            <person name="Hughes G.M."/>
            <person name="Lavrichenko K."/>
            <person name="Devanna P."/>
            <person name="Winkler S."/>
            <person name="Jermiin L.S."/>
            <person name="Skirmuntt E.C."/>
            <person name="Katzourakis A."/>
            <person name="Burkitt-Gray L."/>
            <person name="Ray D.A."/>
            <person name="Sullivan K.A.M."/>
            <person name="Roscito J.G."/>
            <person name="Kirilenko B.M."/>
            <person name="Davalos L.M."/>
            <person name="Corthals A.P."/>
            <person name="Power M.L."/>
            <person name="Jones G."/>
            <person name="Ransome R.D."/>
            <person name="Dechmann D.K.N."/>
            <person name="Locatelli A.G."/>
            <person name="Puechmaille S.J."/>
            <person name="Fedrigo O."/>
            <person name="Jarvis E.D."/>
            <person name="Hiller M."/>
            <person name="Vernes S.C."/>
            <person name="Myers E.W."/>
            <person name="Teeling E.C."/>
        </authorList>
    </citation>
    <scope>NUCLEOTIDE SEQUENCE [LARGE SCALE GENOMIC DNA]</scope>
    <source>
        <strain evidence="2">Bat1K_MPI-CBG_1</strain>
    </source>
</reference>
<evidence type="ECO:0000313" key="3">
    <source>
        <dbReference type="Proteomes" id="UP000664940"/>
    </source>
</evidence>
<sequence length="209" mass="21670">MGSGAGRRGGTGTGCSAAQPFARRSRHEGAHPSAGPPALPAPPALCPYLGHTSFLQVPLIPPSSHAKNKPRHPLRLGHPPPSQPCWCSSLHRSPRLPPLAGGFRAARTPGPSCFVRTVLCERRADALGQPTRHCRPALPWTKRVLSSLTLNVRSGPASVRSTAPRAWGRTGRAAGSHTESGPGENSGLSRNPGASLPHGLGHASALGRG</sequence>
<evidence type="ECO:0000313" key="2">
    <source>
        <dbReference type="EMBL" id="KAF6120065.1"/>
    </source>
</evidence>
<accession>A0A834B2Q5</accession>